<organism evidence="8 10">
    <name type="scientific">Faecalibaculum rodentium</name>
    <dbReference type="NCBI Taxonomy" id="1702221"/>
    <lineage>
        <taxon>Bacteria</taxon>
        <taxon>Bacillati</taxon>
        <taxon>Bacillota</taxon>
        <taxon>Erysipelotrichia</taxon>
        <taxon>Erysipelotrichales</taxon>
        <taxon>Erysipelotrichaceae</taxon>
        <taxon>Faecalibaculum</taxon>
    </lineage>
</organism>
<dbReference type="GO" id="GO:0000400">
    <property type="term" value="F:four-way junction DNA binding"/>
    <property type="evidence" value="ECO:0007669"/>
    <property type="project" value="UniProtKB-UniRule"/>
</dbReference>
<dbReference type="GO" id="GO:0048476">
    <property type="term" value="C:Holliday junction resolvase complex"/>
    <property type="evidence" value="ECO:0007669"/>
    <property type="project" value="UniProtKB-UniRule"/>
</dbReference>
<evidence type="ECO:0000256" key="2">
    <source>
        <dbReference type="ARBA" id="ARBA00022763"/>
    </source>
</evidence>
<dbReference type="GO" id="GO:0006310">
    <property type="term" value="P:DNA recombination"/>
    <property type="evidence" value="ECO:0007669"/>
    <property type="project" value="UniProtKB-UniRule"/>
</dbReference>
<comment type="caution">
    <text evidence="6">Lacks conserved residue(s) required for the propagation of feature annotation.</text>
</comment>
<keyword evidence="9" id="KW-0347">Helicase</keyword>
<protein>
    <recommendedName>
        <fullName evidence="6">Holliday junction branch migration complex subunit RuvA</fullName>
    </recommendedName>
</protein>
<feature type="region of interest" description="Domain III" evidence="6">
    <location>
        <begin position="141"/>
        <end position="194"/>
    </location>
</feature>
<evidence type="ECO:0000256" key="1">
    <source>
        <dbReference type="ARBA" id="ARBA00022490"/>
    </source>
</evidence>
<evidence type="ECO:0000313" key="9">
    <source>
        <dbReference type="EMBL" id="OLU46297.1"/>
    </source>
</evidence>
<keyword evidence="2 6" id="KW-0227">DNA damage</keyword>
<dbReference type="KEGG" id="fro:AALO17_10170"/>
<dbReference type="RefSeq" id="WP_067556136.1">
    <property type="nucleotide sequence ID" value="NZ_CAMTBT010000023.1"/>
</dbReference>
<accession>A0A140DU24</accession>
<evidence type="ECO:0000256" key="6">
    <source>
        <dbReference type="HAMAP-Rule" id="MF_00031"/>
    </source>
</evidence>
<keyword evidence="3 6" id="KW-0238">DNA-binding</keyword>
<dbReference type="InterPro" id="IPR011114">
    <property type="entry name" value="RuvA_C"/>
</dbReference>
<comment type="subunit">
    <text evidence="6">Homotetramer. Forms an RuvA(8)-RuvB(12)-Holliday junction (HJ) complex. HJ DNA is sandwiched between 2 RuvA tetramers; dsDNA enters through RuvA and exits via RuvB. An RuvB hexamer assembles on each DNA strand where it exits the tetramer. Each RuvB hexamer is contacted by two RuvA subunits (via domain III) on 2 adjacent RuvB subunits; this complex drives branch migration. In the full resolvosome a probable DNA-RuvA(4)-RuvB(12)-RuvC(2) complex forms which resolves the HJ.</text>
</comment>
<dbReference type="Pfam" id="PF07499">
    <property type="entry name" value="RuvA_C"/>
    <property type="match status" value="1"/>
</dbReference>
<dbReference type="AlphaFoldDB" id="A0A140DU24"/>
<dbReference type="HAMAP" id="MF_00031">
    <property type="entry name" value="DNA_HJ_migration_RuvA"/>
    <property type="match status" value="1"/>
</dbReference>
<dbReference type="InterPro" id="IPR003583">
    <property type="entry name" value="Hlx-hairpin-Hlx_DNA-bd_motif"/>
</dbReference>
<dbReference type="GO" id="GO:0006281">
    <property type="term" value="P:DNA repair"/>
    <property type="evidence" value="ECO:0007669"/>
    <property type="project" value="UniProtKB-UniRule"/>
</dbReference>
<dbReference type="SMART" id="SM00278">
    <property type="entry name" value="HhH1"/>
    <property type="match status" value="2"/>
</dbReference>
<comment type="subcellular location">
    <subcellularLocation>
        <location evidence="6">Cytoplasm</location>
    </subcellularLocation>
</comment>
<dbReference type="NCBIfam" id="TIGR00084">
    <property type="entry name" value="ruvA"/>
    <property type="match status" value="1"/>
</dbReference>
<dbReference type="STRING" id="1702221.AALO17_10170"/>
<dbReference type="GO" id="GO:0009378">
    <property type="term" value="F:four-way junction helicase activity"/>
    <property type="evidence" value="ECO:0007669"/>
    <property type="project" value="InterPro"/>
</dbReference>
<reference evidence="9 11" key="2">
    <citation type="submission" date="2016-11" db="EMBL/GenBank/DDBJ databases">
        <title>Description of two novel members of the family Erysipelotrichaceae: Ileibacterium lipovorans gen. nov., sp. nov. and Dubosiella newyorkensis, gen. nov., sp. nov.</title>
        <authorList>
            <person name="Cox L.M."/>
            <person name="Sohn J."/>
            <person name="Tyrrell K.L."/>
            <person name="Citron D.M."/>
            <person name="Lawson P.A."/>
            <person name="Patel N.B."/>
            <person name="Iizumi T."/>
            <person name="Perez-Perez G.I."/>
            <person name="Goldstein E.J."/>
            <person name="Blaser M.J."/>
        </authorList>
    </citation>
    <scope>NUCLEOTIDE SEQUENCE [LARGE SCALE GENOMIC DNA]</scope>
    <source>
        <strain evidence="9 11">NYU-BL-K8</strain>
    </source>
</reference>
<keyword evidence="4 6" id="KW-0233">DNA recombination</keyword>
<keyword evidence="9" id="KW-0067">ATP-binding</keyword>
<dbReference type="SUPFAM" id="SSF46929">
    <property type="entry name" value="DNA helicase RuvA subunit, C-terminal domain"/>
    <property type="match status" value="1"/>
</dbReference>
<feature type="domain" description="Helix-hairpin-helix DNA-binding motif class 1" evidence="7">
    <location>
        <begin position="105"/>
        <end position="124"/>
    </location>
</feature>
<dbReference type="InterPro" id="IPR000085">
    <property type="entry name" value="RuvA"/>
</dbReference>
<evidence type="ECO:0000256" key="3">
    <source>
        <dbReference type="ARBA" id="ARBA00023125"/>
    </source>
</evidence>
<comment type="function">
    <text evidence="6">The RuvA-RuvB-RuvC complex processes Holliday junction (HJ) DNA during genetic recombination and DNA repair, while the RuvA-RuvB complex plays an important role in the rescue of blocked DNA replication forks via replication fork reversal (RFR). RuvA specifically binds to HJ cruciform DNA, conferring on it an open structure. The RuvB hexamer acts as an ATP-dependent pump, pulling dsDNA into and through the RuvAB complex. HJ branch migration allows RuvC to scan DNA until it finds its consensus sequence, where it cleaves and resolves the cruciform DNA.</text>
</comment>
<evidence type="ECO:0000259" key="7">
    <source>
        <dbReference type="SMART" id="SM00278"/>
    </source>
</evidence>
<dbReference type="InterPro" id="IPR010994">
    <property type="entry name" value="RuvA_2-like"/>
</dbReference>
<dbReference type="EMBL" id="MPJZ01000034">
    <property type="protein sequence ID" value="OLU46297.1"/>
    <property type="molecule type" value="Genomic_DNA"/>
</dbReference>
<proteinExistence type="inferred from homology"/>
<comment type="similarity">
    <text evidence="6">Belongs to the RuvA family.</text>
</comment>
<keyword evidence="9" id="KW-0378">Hydrolase</keyword>
<dbReference type="GO" id="GO:0005737">
    <property type="term" value="C:cytoplasm"/>
    <property type="evidence" value="ECO:0007669"/>
    <property type="project" value="UniProtKB-SubCell"/>
</dbReference>
<dbReference type="CDD" id="cd14332">
    <property type="entry name" value="UBA_RuvA_C"/>
    <property type="match status" value="1"/>
</dbReference>
<dbReference type="OrthoDB" id="5293449at2"/>
<dbReference type="GO" id="GO:0009379">
    <property type="term" value="C:Holliday junction helicase complex"/>
    <property type="evidence" value="ECO:0007669"/>
    <property type="project" value="InterPro"/>
</dbReference>
<evidence type="ECO:0000313" key="11">
    <source>
        <dbReference type="Proteomes" id="UP000186758"/>
    </source>
</evidence>
<sequence length="194" mass="21249">MIAFIEGTVRQIRSDSVVVQTGGIGFEILTPDPAAVSSGRQGLWHIYESIREDGWTLYGFTTEADYQVFLSLIGVKGIGPKSALQILTKAGGRRILEALEKEDVSALKALPGIGPKTASQMLLDMRGRLVKMRPEAEPAAAGTRQWQETVSALENFGYRSQDIAPLEPELASRELPVQDMIREALRLLAKRKGV</sequence>
<keyword evidence="5 6" id="KW-0234">DNA repair</keyword>
<evidence type="ECO:0000256" key="5">
    <source>
        <dbReference type="ARBA" id="ARBA00023204"/>
    </source>
</evidence>
<evidence type="ECO:0000313" key="10">
    <source>
        <dbReference type="Proteomes" id="UP000069771"/>
    </source>
</evidence>
<keyword evidence="10" id="KW-1185">Reference proteome</keyword>
<dbReference type="GeneID" id="78477794"/>
<dbReference type="Proteomes" id="UP000186758">
    <property type="component" value="Unassembled WGS sequence"/>
</dbReference>
<dbReference type="Pfam" id="PF01330">
    <property type="entry name" value="RuvA_N"/>
    <property type="match status" value="1"/>
</dbReference>
<dbReference type="Proteomes" id="UP000069771">
    <property type="component" value="Chromosome"/>
</dbReference>
<dbReference type="InterPro" id="IPR012340">
    <property type="entry name" value="NA-bd_OB-fold"/>
</dbReference>
<dbReference type="SUPFAM" id="SSF47781">
    <property type="entry name" value="RuvA domain 2-like"/>
    <property type="match status" value="1"/>
</dbReference>
<name>A0A140DU24_9FIRM</name>
<keyword evidence="9" id="KW-0547">Nucleotide-binding</keyword>
<keyword evidence="1 6" id="KW-0963">Cytoplasm</keyword>
<gene>
    <name evidence="6" type="primary">ruvA</name>
    <name evidence="8" type="ORF">AALO17_10170</name>
    <name evidence="9" type="ORF">BO223_02615</name>
</gene>
<feature type="domain" description="Helix-hairpin-helix DNA-binding motif class 1" evidence="7">
    <location>
        <begin position="70"/>
        <end position="89"/>
    </location>
</feature>
<dbReference type="Gene3D" id="2.40.50.140">
    <property type="entry name" value="Nucleic acid-binding proteins"/>
    <property type="match status" value="1"/>
</dbReference>
<dbReference type="SUPFAM" id="SSF50249">
    <property type="entry name" value="Nucleic acid-binding proteins"/>
    <property type="match status" value="1"/>
</dbReference>
<dbReference type="GO" id="GO:0005524">
    <property type="term" value="F:ATP binding"/>
    <property type="evidence" value="ECO:0007669"/>
    <property type="project" value="InterPro"/>
</dbReference>
<dbReference type="InterPro" id="IPR036267">
    <property type="entry name" value="RuvA_C_sf"/>
</dbReference>
<dbReference type="Pfam" id="PF14520">
    <property type="entry name" value="HHH_5"/>
    <property type="match status" value="1"/>
</dbReference>
<comment type="domain">
    <text evidence="6">Has three domains with a flexible linker between the domains II and III and assumes an 'L' shape. Domain III is highly mobile and contacts RuvB.</text>
</comment>
<dbReference type="EMBL" id="CP011391">
    <property type="protein sequence ID" value="AMK54151.1"/>
    <property type="molecule type" value="Genomic_DNA"/>
</dbReference>
<reference evidence="8 10" key="1">
    <citation type="journal article" date="2016" name="Gut Pathog.">
        <title>Whole genome sequencing of "Faecalibaculum rodentium" ALO17, isolated from C57BL/6J laboratory mouse feces.</title>
        <authorList>
            <person name="Lim S."/>
            <person name="Chang D.H."/>
            <person name="Ahn S."/>
            <person name="Kim B.C."/>
        </authorList>
    </citation>
    <scope>NUCLEOTIDE SEQUENCE [LARGE SCALE GENOMIC DNA]</scope>
    <source>
        <strain evidence="8 10">Alo17</strain>
    </source>
</reference>
<evidence type="ECO:0000313" key="8">
    <source>
        <dbReference type="EMBL" id="AMK54151.1"/>
    </source>
</evidence>
<dbReference type="Gene3D" id="1.10.150.20">
    <property type="entry name" value="5' to 3' exonuclease, C-terminal subdomain"/>
    <property type="match status" value="1"/>
</dbReference>
<evidence type="ECO:0000256" key="4">
    <source>
        <dbReference type="ARBA" id="ARBA00023172"/>
    </source>
</evidence>
<dbReference type="InterPro" id="IPR013849">
    <property type="entry name" value="DNA_helicase_Holl-junc_RuvA_I"/>
</dbReference>